<reference evidence="4 5" key="1">
    <citation type="journal article" date="2022" name="Res Sq">
        <title>Evolution of multicellular longitudinally dividing oral cavity symbionts (Neisseriaceae).</title>
        <authorList>
            <person name="Nyongesa S."/>
            <person name="Weber P."/>
            <person name="Bernet E."/>
            <person name="Pullido F."/>
            <person name="Nieckarz M."/>
            <person name="Delaby M."/>
            <person name="Nieves C."/>
            <person name="Viehboeck T."/>
            <person name="Krause N."/>
            <person name="Rivera-Millot A."/>
            <person name="Nakamura A."/>
            <person name="Vischer N."/>
            <person name="VanNieuwenhze M."/>
            <person name="Brun Y."/>
            <person name="Cava F."/>
            <person name="Bulgheresi S."/>
            <person name="Veyrier F."/>
        </authorList>
    </citation>
    <scope>NUCLEOTIDE SEQUENCE [LARGE SCALE GENOMIC DNA]</scope>
    <source>
        <strain evidence="4 5">17694</strain>
    </source>
</reference>
<feature type="compositionally biased region" description="Pro residues" evidence="1">
    <location>
        <begin position="838"/>
        <end position="848"/>
    </location>
</feature>
<feature type="compositionally biased region" description="Low complexity" evidence="1">
    <location>
        <begin position="354"/>
        <end position="384"/>
    </location>
</feature>
<dbReference type="EMBL" id="CP091521">
    <property type="protein sequence ID" value="XHH50175.1"/>
    <property type="molecule type" value="Genomic_DNA"/>
</dbReference>
<feature type="compositionally biased region" description="Low complexity" evidence="1">
    <location>
        <begin position="618"/>
        <end position="628"/>
    </location>
</feature>
<feature type="region of interest" description="Disordered" evidence="1">
    <location>
        <begin position="921"/>
        <end position="943"/>
    </location>
</feature>
<dbReference type="KEGG" id="ckh:LVJ77_12190"/>
<dbReference type="RefSeq" id="WP_281168316.1">
    <property type="nucleotide sequence ID" value="NZ_CP091521.1"/>
</dbReference>
<feature type="compositionally biased region" description="Basic residues" evidence="1">
    <location>
        <begin position="187"/>
        <end position="202"/>
    </location>
</feature>
<dbReference type="Pfam" id="PF25800">
    <property type="entry name" value="FimV_N"/>
    <property type="match status" value="1"/>
</dbReference>
<gene>
    <name evidence="4" type="ORF">LVJ77_12190</name>
</gene>
<evidence type="ECO:0000313" key="4">
    <source>
        <dbReference type="EMBL" id="XHH50175.1"/>
    </source>
</evidence>
<sequence>MNTNIKIIVASVSLAASFSAWSAMGGLNVRSHLGEPFSGSITVTGDEAKALMEGGRLNVSGGVRGSISKNGNGTVTVHLRSSAPIHEPVLSFTVGAGQQTRQYTALLDPPRYSPAKAKPKAEPKPKQEKTVAPAKSEKGVKVPIEQDFIERKKAEQGKPASAEKAKSRPQEKAEKAEKKPAAESAKVKKPSKTAVTPRRHRAYAGEKLADIAARYRPHNMSQQTAMRALVMANPRAFRHGTTVRRSVTLYIPTEAQWHAYAQRAAATRQAAPAPAPRKPAVQHSVAPAAPKAQAPAVAPPPPPPPPPPVETAPPPKPQDAPPPPPPQDTAPPPPPPPPPAEEAPVPPPPPPADTPVSAPPAASAQDAAVSDAVSSAATAPVSEAAPPPPPPPPPVAEASDAAEETDEEDGGIMPWVIGGAGALTVGGLVVGGLMMMRRRRQQQNHDDAGYAEEDGYEGYDDEDDVQWDEEAPLSTAERAKADLSRARAAVEAHGGTAAAAAAGAAAAGTASEYVAEEDDGVFFGEDAPAVADSVPPSAGNEDDWSWLEGSAATEKDQADDDGFAVADDNWSLDEDSSTLAAPAAAPAADNEFVVADDFGDFGDFGDFSADQTEPAPAPAAAPAADNNGFDDFGDFGDFDLSDMNAAPAAAPADDLDAFAQSALNDLDAFELPQQHPVSSVSVPVKNSGFADLSLDDLVLEDTPTTAPAAAPTDDLDDLAQAALADLDGFELPPPDSVDMSAMPEPNQTDPLADLDGLMDGLDGLDGLSFENEPAQTPAPKPAPAADDLDTLAAAALNDLDLPDMNDLPAAPQTTELPDFGDLDFSGLDGFVEETPAAPVAPPAPPAAPAQPEALTDFAPTADPVPTEAPPALDDLDFSSLDALLADNGIETEAPAPVADTGGNLDGLGDFGDFSDFDYDNIGSTTADAPADSPAPAPAANNVTDPMSLLDEKLAAKLSDLNMTDVLAPVAAQQPRLVVEEPADTAPPAADTNLDDAFANFDLDGQDDLGTNAVDRVLAAQAAAADTAPPEEQSWLDDLGSLDVAEDDFAANPPDHGAHGSTDLTDLESFDADWGNHTGSESDISVGFVSEAVGMEEPQEAKLELAKMYVEIEDLFAARETLGELVAESTGEVKAEAERMLAQLGQG</sequence>
<feature type="compositionally biased region" description="Basic and acidic residues" evidence="1">
    <location>
        <begin position="119"/>
        <end position="140"/>
    </location>
</feature>
<dbReference type="InterPro" id="IPR057840">
    <property type="entry name" value="FimV_N"/>
</dbReference>
<keyword evidence="2" id="KW-0732">Signal</keyword>
<feature type="region of interest" description="Disordered" evidence="1">
    <location>
        <begin position="104"/>
        <end position="202"/>
    </location>
</feature>
<keyword evidence="5" id="KW-1185">Reference proteome</keyword>
<feature type="region of interest" description="Disordered" evidence="1">
    <location>
        <begin position="606"/>
        <end position="628"/>
    </location>
</feature>
<dbReference type="PANTHER" id="PTHR48148">
    <property type="entry name" value="KERATINOCYTE PROLINE-RICH PROTEIN"/>
    <property type="match status" value="1"/>
</dbReference>
<feature type="domain" description="FimV N-terminal" evidence="3">
    <location>
        <begin position="61"/>
        <end position="110"/>
    </location>
</feature>
<proteinExistence type="predicted"/>
<dbReference type="Proteomes" id="UP000831534">
    <property type="component" value="Chromosome"/>
</dbReference>
<feature type="region of interest" description="Disordered" evidence="1">
    <location>
        <begin position="727"/>
        <end position="749"/>
    </location>
</feature>
<feature type="region of interest" description="Disordered" evidence="1">
    <location>
        <begin position="764"/>
        <end position="785"/>
    </location>
</feature>
<dbReference type="PANTHER" id="PTHR48148:SF3">
    <property type="entry name" value="KERATINOCYTE PROLINE-RICH PROTEIN"/>
    <property type="match status" value="1"/>
</dbReference>
<dbReference type="NCBIfam" id="TIGR03504">
    <property type="entry name" value="FimV_Cterm"/>
    <property type="match status" value="1"/>
</dbReference>
<feature type="region of interest" description="Disordered" evidence="1">
    <location>
        <begin position="268"/>
        <end position="415"/>
    </location>
</feature>
<evidence type="ECO:0000313" key="5">
    <source>
        <dbReference type="Proteomes" id="UP000831534"/>
    </source>
</evidence>
<protein>
    <submittedName>
        <fullName evidence="4">FimV/HubP family polar landmark protein</fullName>
    </submittedName>
</protein>
<feature type="region of interest" description="Disordered" evidence="1">
    <location>
        <begin position="443"/>
        <end position="464"/>
    </location>
</feature>
<feature type="compositionally biased region" description="Low complexity" evidence="1">
    <location>
        <begin position="764"/>
        <end position="775"/>
    </location>
</feature>
<feature type="compositionally biased region" description="Low complexity" evidence="1">
    <location>
        <begin position="268"/>
        <end position="296"/>
    </location>
</feature>
<dbReference type="Gene3D" id="1.20.58.2200">
    <property type="match status" value="1"/>
</dbReference>
<feature type="compositionally biased region" description="Pro residues" evidence="1">
    <location>
        <begin position="385"/>
        <end position="395"/>
    </location>
</feature>
<evidence type="ECO:0000256" key="1">
    <source>
        <dbReference type="SAM" id="MobiDB-lite"/>
    </source>
</evidence>
<dbReference type="InterPro" id="IPR020011">
    <property type="entry name" value="FimV_C"/>
</dbReference>
<accession>A0ABD8B886</accession>
<feature type="compositionally biased region" description="Low complexity" evidence="1">
    <location>
        <begin position="923"/>
        <end position="939"/>
    </location>
</feature>
<feature type="signal peptide" evidence="2">
    <location>
        <begin position="1"/>
        <end position="22"/>
    </location>
</feature>
<feature type="chain" id="PRO_5044883697" evidence="2">
    <location>
        <begin position="23"/>
        <end position="1146"/>
    </location>
</feature>
<feature type="compositionally biased region" description="Acidic residues" evidence="1">
    <location>
        <begin position="449"/>
        <end position="464"/>
    </location>
</feature>
<evidence type="ECO:0000256" key="2">
    <source>
        <dbReference type="SAM" id="SignalP"/>
    </source>
</evidence>
<feature type="compositionally biased region" description="Acidic residues" evidence="1">
    <location>
        <begin position="400"/>
        <end position="410"/>
    </location>
</feature>
<dbReference type="InterPro" id="IPR038440">
    <property type="entry name" value="FimV_C_sf"/>
</dbReference>
<feature type="compositionally biased region" description="Pro residues" evidence="1">
    <location>
        <begin position="297"/>
        <end position="353"/>
    </location>
</feature>
<dbReference type="AlphaFoldDB" id="A0ABD8B886"/>
<evidence type="ECO:0000259" key="3">
    <source>
        <dbReference type="Pfam" id="PF25800"/>
    </source>
</evidence>
<feature type="compositionally biased region" description="Low complexity" evidence="1">
    <location>
        <begin position="807"/>
        <end position="829"/>
    </location>
</feature>
<feature type="region of interest" description="Disordered" evidence="1">
    <location>
        <begin position="807"/>
        <end position="874"/>
    </location>
</feature>
<name>A0ABD8B886_9NEIS</name>
<organism evidence="4 5">
    <name type="scientific">Conchiformibius kuhniae</name>
    <dbReference type="NCBI Taxonomy" id="211502"/>
    <lineage>
        <taxon>Bacteria</taxon>
        <taxon>Pseudomonadati</taxon>
        <taxon>Pseudomonadota</taxon>
        <taxon>Betaproteobacteria</taxon>
        <taxon>Neisseriales</taxon>
        <taxon>Neisseriaceae</taxon>
        <taxon>Conchiformibius</taxon>
    </lineage>
</organism>
<feature type="compositionally biased region" description="Basic and acidic residues" evidence="1">
    <location>
        <begin position="148"/>
        <end position="181"/>
    </location>
</feature>